<proteinExistence type="predicted"/>
<gene>
    <name evidence="3" type="primary">LOC102656085</name>
</gene>
<reference evidence="1" key="1">
    <citation type="submission" date="2021-01" db="UniProtKB">
        <authorList>
            <consortium name="EnsemblMetazoa"/>
        </authorList>
    </citation>
    <scope>IDENTIFICATION</scope>
    <source>
        <strain evidence="1">DH4</strain>
    </source>
</reference>
<dbReference type="RefSeq" id="XP_026301771.1">
    <property type="nucleotide sequence ID" value="XM_026445986.1"/>
</dbReference>
<dbReference type="Proteomes" id="UP000005203">
    <property type="component" value="Unplaced"/>
</dbReference>
<keyword evidence="2" id="KW-1185">Reference proteome</keyword>
<evidence type="ECO:0000313" key="2">
    <source>
        <dbReference type="Proteomes" id="UP000005203"/>
    </source>
</evidence>
<accession>A0A7M7MVU6</accession>
<dbReference type="KEGG" id="ame:102656085"/>
<protein>
    <submittedName>
        <fullName evidence="3">Uncharacterized protein LOC102656085</fullName>
    </submittedName>
</protein>
<evidence type="ECO:0000313" key="3">
    <source>
        <dbReference type="RefSeq" id="XP_026301771.1"/>
    </source>
</evidence>
<reference evidence="3" key="2">
    <citation type="submission" date="2025-04" db="UniProtKB">
        <authorList>
            <consortium name="RefSeq"/>
        </authorList>
    </citation>
    <scope>IDENTIFICATION</scope>
    <source>
        <strain evidence="3">DH4</strain>
        <tissue evidence="3">Whole body</tissue>
    </source>
</reference>
<sequence length="114" mass="13433">MEYLKCIVYNIEPGKKRKFINKSTCKIITESTALCFLMKMVKEVLTLVFLNVKKFIQYAHCHCTHCQCTQAALKCYAEARLLILRLFYSIIFKRNETKQEIWLPDIRTFGPTCI</sequence>
<organism evidence="1">
    <name type="scientific">Apis mellifera</name>
    <name type="common">Honeybee</name>
    <dbReference type="NCBI Taxonomy" id="7460"/>
    <lineage>
        <taxon>Eukaryota</taxon>
        <taxon>Metazoa</taxon>
        <taxon>Ecdysozoa</taxon>
        <taxon>Arthropoda</taxon>
        <taxon>Hexapoda</taxon>
        <taxon>Insecta</taxon>
        <taxon>Pterygota</taxon>
        <taxon>Neoptera</taxon>
        <taxon>Endopterygota</taxon>
        <taxon>Hymenoptera</taxon>
        <taxon>Apocrita</taxon>
        <taxon>Aculeata</taxon>
        <taxon>Apoidea</taxon>
        <taxon>Anthophila</taxon>
        <taxon>Apidae</taxon>
        <taxon>Apis</taxon>
    </lineage>
</organism>
<dbReference type="GeneID" id="102656085"/>
<dbReference type="EnsemblMetazoa" id="XM_026445986">
    <property type="protein sequence ID" value="XP_026301771"/>
    <property type="gene ID" value="LOC102656085"/>
</dbReference>
<name>A0A7M7MVU6_APIME</name>
<dbReference type="AlphaFoldDB" id="A0A7M7MVU6"/>
<evidence type="ECO:0000313" key="1">
    <source>
        <dbReference type="EnsemblMetazoa" id="XP_026301771"/>
    </source>
</evidence>
<accession>A0A8B8HCL3</accession>